<name>A0A5B0GXJ7_9BURK</name>
<feature type="signal peptide" evidence="2">
    <location>
        <begin position="1"/>
        <end position="21"/>
    </location>
</feature>
<feature type="region of interest" description="Disordered" evidence="1">
    <location>
        <begin position="23"/>
        <end position="54"/>
    </location>
</feature>
<dbReference type="EMBL" id="VTUZ01000016">
    <property type="protein sequence ID" value="KAA1007676.1"/>
    <property type="molecule type" value="Genomic_DNA"/>
</dbReference>
<accession>A0A5B0GXJ7</accession>
<protein>
    <recommendedName>
        <fullName evidence="5">DUF4148 domain-containing protein</fullName>
    </recommendedName>
</protein>
<evidence type="ECO:0000313" key="3">
    <source>
        <dbReference type="EMBL" id="KAA1007676.1"/>
    </source>
</evidence>
<evidence type="ECO:0000313" key="4">
    <source>
        <dbReference type="Proteomes" id="UP000325273"/>
    </source>
</evidence>
<evidence type="ECO:0000256" key="1">
    <source>
        <dbReference type="SAM" id="MobiDB-lite"/>
    </source>
</evidence>
<organism evidence="3 4">
    <name type="scientific">Paraburkholderia panacisoli</name>
    <dbReference type="NCBI Taxonomy" id="2603818"/>
    <lineage>
        <taxon>Bacteria</taxon>
        <taxon>Pseudomonadati</taxon>
        <taxon>Pseudomonadota</taxon>
        <taxon>Betaproteobacteria</taxon>
        <taxon>Burkholderiales</taxon>
        <taxon>Burkholderiaceae</taxon>
        <taxon>Paraburkholderia</taxon>
    </lineage>
</organism>
<evidence type="ECO:0008006" key="5">
    <source>
        <dbReference type="Google" id="ProtNLM"/>
    </source>
</evidence>
<comment type="caution">
    <text evidence="3">The sequence shown here is derived from an EMBL/GenBank/DDBJ whole genome shotgun (WGS) entry which is preliminary data.</text>
</comment>
<dbReference type="RefSeq" id="WP_149672219.1">
    <property type="nucleotide sequence ID" value="NZ_VTUZ01000016.1"/>
</dbReference>
<dbReference type="Proteomes" id="UP000325273">
    <property type="component" value="Unassembled WGS sequence"/>
</dbReference>
<keyword evidence="2" id="KW-0732">Signal</keyword>
<reference evidence="3 4" key="1">
    <citation type="submission" date="2019-08" db="EMBL/GenBank/DDBJ databases">
        <title>Paraburkholderia sp. DCY113.</title>
        <authorList>
            <person name="Kang J."/>
        </authorList>
    </citation>
    <scope>NUCLEOTIDE SEQUENCE [LARGE SCALE GENOMIC DNA]</scope>
    <source>
        <strain evidence="3 4">DCY113</strain>
    </source>
</reference>
<feature type="chain" id="PRO_5023141389" description="DUF4148 domain-containing protein" evidence="2">
    <location>
        <begin position="22"/>
        <end position="84"/>
    </location>
</feature>
<gene>
    <name evidence="3" type="ORF">FVF58_23430</name>
</gene>
<sequence>MKTLRLVAICAFALSLGQAWAQDKPVPSEAPSAAQDVGGTPSSSTGEAGHAMQVSRQQVYQDLVRSQQSGEQARLWGDLYRGGQ</sequence>
<dbReference type="AlphaFoldDB" id="A0A5B0GXJ7"/>
<proteinExistence type="predicted"/>
<evidence type="ECO:0000256" key="2">
    <source>
        <dbReference type="SAM" id="SignalP"/>
    </source>
</evidence>
<keyword evidence="4" id="KW-1185">Reference proteome</keyword>